<sequence>VGEADLGNTGLVVYVGGLSAPSPASAVAARGQPGRGARWICFPCHGCSTDALAFVAENCDTVDSACLLWQGVGSLTVENYTAHLGNATATGGLAAQCARAIDAAAGVRTRTVALAPGGHGDWCAAFDGSPLQTGQNYRICTDLDGQADALRSGVAGEVYVAPPGMLSGGVVPPSISAGAGMRSVEVACSHAHCTQLSSVFLEPRACSEGPTVPGVVAQPLAPVAGTGWRRWAALVNASALSPGAHYKLCLDVDGKEPAFPPGDTGLRVYAAPLLGAGPLVLQPKAAQLLRLPCPACSAATTAPGSNGSSVAPLALVDAAGALTTLRVEAQSLQVGASYRLCLDVDGAYGAFEYGDAGEVYVSPVTSLATRAIQASPGQQVSFQCPQCRVTSVAFLAASCAAAAAASTPERTAPV</sequence>
<feature type="non-terminal residue" evidence="1">
    <location>
        <position position="1"/>
    </location>
</feature>
<evidence type="ECO:0000313" key="2">
    <source>
        <dbReference type="Proteomes" id="UP001189429"/>
    </source>
</evidence>
<reference evidence="1" key="1">
    <citation type="submission" date="2023-10" db="EMBL/GenBank/DDBJ databases">
        <authorList>
            <person name="Chen Y."/>
            <person name="Shah S."/>
            <person name="Dougan E. K."/>
            <person name="Thang M."/>
            <person name="Chan C."/>
        </authorList>
    </citation>
    <scope>NUCLEOTIDE SEQUENCE [LARGE SCALE GENOMIC DNA]</scope>
</reference>
<dbReference type="EMBL" id="CAUYUJ010001934">
    <property type="protein sequence ID" value="CAK0798386.1"/>
    <property type="molecule type" value="Genomic_DNA"/>
</dbReference>
<keyword evidence="2" id="KW-1185">Reference proteome</keyword>
<name>A0ABN9Q1J7_9DINO</name>
<protein>
    <recommendedName>
        <fullName evidence="3">Subtilisin</fullName>
    </recommendedName>
</protein>
<accession>A0ABN9Q1J7</accession>
<feature type="non-terminal residue" evidence="1">
    <location>
        <position position="414"/>
    </location>
</feature>
<evidence type="ECO:0008006" key="3">
    <source>
        <dbReference type="Google" id="ProtNLM"/>
    </source>
</evidence>
<proteinExistence type="predicted"/>
<evidence type="ECO:0000313" key="1">
    <source>
        <dbReference type="EMBL" id="CAK0798386.1"/>
    </source>
</evidence>
<dbReference type="Proteomes" id="UP001189429">
    <property type="component" value="Unassembled WGS sequence"/>
</dbReference>
<gene>
    <name evidence="1" type="ORF">PCOR1329_LOCUS7155</name>
</gene>
<comment type="caution">
    <text evidence="1">The sequence shown here is derived from an EMBL/GenBank/DDBJ whole genome shotgun (WGS) entry which is preliminary data.</text>
</comment>
<organism evidence="1 2">
    <name type="scientific">Prorocentrum cordatum</name>
    <dbReference type="NCBI Taxonomy" id="2364126"/>
    <lineage>
        <taxon>Eukaryota</taxon>
        <taxon>Sar</taxon>
        <taxon>Alveolata</taxon>
        <taxon>Dinophyceae</taxon>
        <taxon>Prorocentrales</taxon>
        <taxon>Prorocentraceae</taxon>
        <taxon>Prorocentrum</taxon>
    </lineage>
</organism>